<dbReference type="Proteomes" id="UP000186524">
    <property type="component" value="Unassembled WGS sequence"/>
</dbReference>
<evidence type="ECO:0000313" key="1">
    <source>
        <dbReference type="EMBL" id="OKL35489.1"/>
    </source>
</evidence>
<reference evidence="1 2" key="1">
    <citation type="submission" date="2016-12" db="EMBL/GenBank/DDBJ databases">
        <title>Domibacillus sp. SAOS 44 whole genome sequencing.</title>
        <authorList>
            <person name="Verma A."/>
            <person name="Krishnamurthi S."/>
        </authorList>
    </citation>
    <scope>NUCLEOTIDE SEQUENCE [LARGE SCALE GENOMIC DNA]</scope>
    <source>
        <strain evidence="1 2">SAOS 44</strain>
    </source>
</reference>
<keyword evidence="2" id="KW-1185">Reference proteome</keyword>
<proteinExistence type="predicted"/>
<accession>A0A1Q5NZR7</accession>
<name>A0A1Q5NZR7_9BACI</name>
<comment type="caution">
    <text evidence="1">The sequence shown here is derived from an EMBL/GenBank/DDBJ whole genome shotgun (WGS) entry which is preliminary data.</text>
</comment>
<organism evidence="1 2">
    <name type="scientific">Domibacillus mangrovi</name>
    <dbReference type="NCBI Taxonomy" id="1714354"/>
    <lineage>
        <taxon>Bacteria</taxon>
        <taxon>Bacillati</taxon>
        <taxon>Bacillota</taxon>
        <taxon>Bacilli</taxon>
        <taxon>Bacillales</taxon>
        <taxon>Bacillaceae</taxon>
        <taxon>Domibacillus</taxon>
    </lineage>
</organism>
<dbReference type="RefSeq" id="WP_073712702.1">
    <property type="nucleotide sequence ID" value="NZ_MRWQ01000021.1"/>
</dbReference>
<sequence>MEILEADKQQGLYRLWNSRGEEVTEALFFNLILKSIVDDSNGWDPGFFDWYHEDEINFVDWQRIEVEIWPMMIVK</sequence>
<evidence type="ECO:0000313" key="2">
    <source>
        <dbReference type="Proteomes" id="UP000186524"/>
    </source>
</evidence>
<gene>
    <name evidence="1" type="ORF">BLL40_15130</name>
</gene>
<dbReference type="AlphaFoldDB" id="A0A1Q5NZR7"/>
<protein>
    <submittedName>
        <fullName evidence="1">Uncharacterized protein</fullName>
    </submittedName>
</protein>
<dbReference type="OrthoDB" id="2978027at2"/>
<dbReference type="EMBL" id="MRWQ01000021">
    <property type="protein sequence ID" value="OKL35489.1"/>
    <property type="molecule type" value="Genomic_DNA"/>
</dbReference>